<dbReference type="AlphaFoldDB" id="A0A9X2L8F4"/>
<proteinExistence type="predicted"/>
<evidence type="ECO:0000313" key="2">
    <source>
        <dbReference type="EMBL" id="MCQ8185015.1"/>
    </source>
</evidence>
<evidence type="ECO:0000256" key="1">
    <source>
        <dbReference type="SAM" id="SignalP"/>
    </source>
</evidence>
<keyword evidence="3" id="KW-1185">Reference proteome</keyword>
<feature type="chain" id="PRO_5040832754" description="TIGR03016 family PEP-CTERM system-associated outer membrane protein" evidence="1">
    <location>
        <begin position="24"/>
        <end position="661"/>
    </location>
</feature>
<dbReference type="EMBL" id="JANIBC010000003">
    <property type="protein sequence ID" value="MCQ8185015.1"/>
    <property type="molecule type" value="Genomic_DNA"/>
</dbReference>
<comment type="caution">
    <text evidence="2">The sequence shown here is derived from an EMBL/GenBank/DDBJ whole genome shotgun (WGS) entry which is preliminary data.</text>
</comment>
<sequence length="661" mass="72066">MSLRRTLTLHAAASALLIAPAAAQIGQQGDLDRQSTATGRRADPASRTSISSWSLALAANYSDNFQRLPDGTYERRFTVNDQFIAFRPVPITGPDGETGLSLVPISDTAELSPPSKAFTTATFSGFSALYRPNLTGIVQGSFRVGHYFDGDSAAEEFAPDINFALPDALEEVFGEQQFAPTVGAPSTLRQTFIDPNLSGFGRVDVLGPELFVEAGGFLTEQFAGGVGNLQAQVPGQNLNEVLLGGVFVSPASLIRFDRGQAVELRYRYSAVRPIERDGDFDPVTDGGFFNQRALFFADSADHTGRVAYTTGQLFGATSFQVAGEVRQFEEEATLTIGKRTFEALGLEVTATRAVSAKLAFDARIGYDDAEITRGANLTALAANPDRGPVDQDDLSAVSYGFGVTYLPSQRTEFSFDIGRRFQQLQASLRFATQMTPHLRFRANLNRRVSSGLQDLQDERFNIGSRSFQFAEQLAEQNERFSDRQVRALTRNGFAEPANNAAGVGIQNVTNASAALTGNYGRTNWSVNAGAFFPDQLDDEDTPAVFGNQFERYQAGVRISRQVNRRLSLSGSARATFLRPDTGADQTALAQEIGGFIFDRDVDEQLYGVSASYTLNRGIAVLLSYQHLRRDVEDAPEVSSLFGGTPFEFEENQFRIGAQFNF</sequence>
<reference evidence="2" key="1">
    <citation type="submission" date="2022-07" db="EMBL/GenBank/DDBJ databases">
        <title>Parvularcula maris sp. nov., an algicidal bacterium isolated from seawater.</title>
        <authorList>
            <person name="Li F."/>
        </authorList>
    </citation>
    <scope>NUCLEOTIDE SEQUENCE</scope>
    <source>
        <strain evidence="2">BGMRC 0090</strain>
    </source>
</reference>
<accession>A0A9X2L8F4</accession>
<dbReference type="Proteomes" id="UP001142610">
    <property type="component" value="Unassembled WGS sequence"/>
</dbReference>
<organism evidence="2 3">
    <name type="scientific">Parvularcula maris</name>
    <dbReference type="NCBI Taxonomy" id="2965077"/>
    <lineage>
        <taxon>Bacteria</taxon>
        <taxon>Pseudomonadati</taxon>
        <taxon>Pseudomonadota</taxon>
        <taxon>Alphaproteobacteria</taxon>
        <taxon>Parvularculales</taxon>
        <taxon>Parvularculaceae</taxon>
        <taxon>Parvularcula</taxon>
    </lineage>
</organism>
<dbReference type="RefSeq" id="WP_256618875.1">
    <property type="nucleotide sequence ID" value="NZ_JANIBC010000003.1"/>
</dbReference>
<dbReference type="SUPFAM" id="SSF56935">
    <property type="entry name" value="Porins"/>
    <property type="match status" value="1"/>
</dbReference>
<feature type="signal peptide" evidence="1">
    <location>
        <begin position="1"/>
        <end position="23"/>
    </location>
</feature>
<evidence type="ECO:0008006" key="4">
    <source>
        <dbReference type="Google" id="ProtNLM"/>
    </source>
</evidence>
<gene>
    <name evidence="2" type="ORF">NOG11_06380</name>
</gene>
<protein>
    <recommendedName>
        <fullName evidence="4">TIGR03016 family PEP-CTERM system-associated outer membrane protein</fullName>
    </recommendedName>
</protein>
<keyword evidence="1" id="KW-0732">Signal</keyword>
<name>A0A9X2L8F4_9PROT</name>
<evidence type="ECO:0000313" key="3">
    <source>
        <dbReference type="Proteomes" id="UP001142610"/>
    </source>
</evidence>